<dbReference type="Pfam" id="PF13456">
    <property type="entry name" value="RVT_3"/>
    <property type="match status" value="1"/>
</dbReference>
<gene>
    <name evidence="2" type="ORF">PVK06_034755</name>
</gene>
<dbReference type="InterPro" id="IPR044730">
    <property type="entry name" value="RNase_H-like_dom_plant"/>
</dbReference>
<dbReference type="InterPro" id="IPR036397">
    <property type="entry name" value="RNaseH_sf"/>
</dbReference>
<protein>
    <recommendedName>
        <fullName evidence="1">RNase H type-1 domain-containing protein</fullName>
    </recommendedName>
</protein>
<accession>A0ABR0NF13</accession>
<dbReference type="PANTHER" id="PTHR47074">
    <property type="entry name" value="BNAC02G40300D PROTEIN"/>
    <property type="match status" value="1"/>
</dbReference>
<feature type="domain" description="RNase H type-1" evidence="1">
    <location>
        <begin position="2"/>
        <end position="100"/>
    </location>
</feature>
<proteinExistence type="predicted"/>
<evidence type="ECO:0000313" key="2">
    <source>
        <dbReference type="EMBL" id="KAK5793603.1"/>
    </source>
</evidence>
<reference evidence="2 3" key="1">
    <citation type="submission" date="2023-03" db="EMBL/GenBank/DDBJ databases">
        <title>WGS of Gossypium arboreum.</title>
        <authorList>
            <person name="Yu D."/>
        </authorList>
    </citation>
    <scope>NUCLEOTIDE SEQUENCE [LARGE SCALE GENOMIC DNA]</scope>
    <source>
        <tissue evidence="2">Leaf</tissue>
    </source>
</reference>
<sequence length="127" mass="14521">MGQIMGACTYPIVNIEDVFVADARACEQAIRFAFDLRFRCVQIEGDSLTIVKQVNSCTVDRSTLRPIVEDIKGRLRFFDRINFLNAIREANVAAHVLAREGPWFSEERCWVKKAPKMVERMVAVDLI</sequence>
<evidence type="ECO:0000259" key="1">
    <source>
        <dbReference type="Pfam" id="PF13456"/>
    </source>
</evidence>
<dbReference type="Gene3D" id="3.30.420.10">
    <property type="entry name" value="Ribonuclease H-like superfamily/Ribonuclease H"/>
    <property type="match status" value="1"/>
</dbReference>
<name>A0ABR0NF13_GOSAR</name>
<dbReference type="InterPro" id="IPR012337">
    <property type="entry name" value="RNaseH-like_sf"/>
</dbReference>
<dbReference type="InterPro" id="IPR002156">
    <property type="entry name" value="RNaseH_domain"/>
</dbReference>
<dbReference type="PANTHER" id="PTHR47074:SF61">
    <property type="entry name" value="RNASE H TYPE-1 DOMAIN-CONTAINING PROTEIN"/>
    <property type="match status" value="1"/>
</dbReference>
<dbReference type="EMBL" id="JARKNE010000010">
    <property type="protein sequence ID" value="KAK5793603.1"/>
    <property type="molecule type" value="Genomic_DNA"/>
</dbReference>
<evidence type="ECO:0000313" key="3">
    <source>
        <dbReference type="Proteomes" id="UP001358586"/>
    </source>
</evidence>
<dbReference type="Proteomes" id="UP001358586">
    <property type="component" value="Chromosome 10"/>
</dbReference>
<dbReference type="CDD" id="cd06222">
    <property type="entry name" value="RNase_H_like"/>
    <property type="match status" value="1"/>
</dbReference>
<dbReference type="InterPro" id="IPR052929">
    <property type="entry name" value="RNase_H-like_EbsB-rel"/>
</dbReference>
<keyword evidence="3" id="KW-1185">Reference proteome</keyword>
<comment type="caution">
    <text evidence="2">The sequence shown here is derived from an EMBL/GenBank/DDBJ whole genome shotgun (WGS) entry which is preliminary data.</text>
</comment>
<dbReference type="SUPFAM" id="SSF53098">
    <property type="entry name" value="Ribonuclease H-like"/>
    <property type="match status" value="1"/>
</dbReference>
<organism evidence="2 3">
    <name type="scientific">Gossypium arboreum</name>
    <name type="common">Tree cotton</name>
    <name type="synonym">Gossypium nanking</name>
    <dbReference type="NCBI Taxonomy" id="29729"/>
    <lineage>
        <taxon>Eukaryota</taxon>
        <taxon>Viridiplantae</taxon>
        <taxon>Streptophyta</taxon>
        <taxon>Embryophyta</taxon>
        <taxon>Tracheophyta</taxon>
        <taxon>Spermatophyta</taxon>
        <taxon>Magnoliopsida</taxon>
        <taxon>eudicotyledons</taxon>
        <taxon>Gunneridae</taxon>
        <taxon>Pentapetalae</taxon>
        <taxon>rosids</taxon>
        <taxon>malvids</taxon>
        <taxon>Malvales</taxon>
        <taxon>Malvaceae</taxon>
        <taxon>Malvoideae</taxon>
        <taxon>Gossypium</taxon>
    </lineage>
</organism>